<comment type="caution">
    <text evidence="1">The sequence shown here is derived from an EMBL/GenBank/DDBJ whole genome shotgun (WGS) entry which is preliminary data.</text>
</comment>
<accession>A0A1R1XTY0</accession>
<dbReference type="SUPFAM" id="SSF56219">
    <property type="entry name" value="DNase I-like"/>
    <property type="match status" value="1"/>
</dbReference>
<evidence type="ECO:0000313" key="2">
    <source>
        <dbReference type="Proteomes" id="UP000187283"/>
    </source>
</evidence>
<organism evidence="1 2">
    <name type="scientific">Smittium culicis</name>
    <dbReference type="NCBI Taxonomy" id="133412"/>
    <lineage>
        <taxon>Eukaryota</taxon>
        <taxon>Fungi</taxon>
        <taxon>Fungi incertae sedis</taxon>
        <taxon>Zoopagomycota</taxon>
        <taxon>Kickxellomycotina</taxon>
        <taxon>Harpellomycetes</taxon>
        <taxon>Harpellales</taxon>
        <taxon>Legeriomycetaceae</taxon>
        <taxon>Smittium</taxon>
    </lineage>
</organism>
<name>A0A1R1XTY0_9FUNG</name>
<dbReference type="OrthoDB" id="5579505at2759"/>
<evidence type="ECO:0008006" key="3">
    <source>
        <dbReference type="Google" id="ProtNLM"/>
    </source>
</evidence>
<gene>
    <name evidence="1" type="ORF">AYI70_g5576</name>
</gene>
<dbReference type="Proteomes" id="UP000187283">
    <property type="component" value="Unassembled WGS sequence"/>
</dbReference>
<keyword evidence="2" id="KW-1185">Reference proteome</keyword>
<protein>
    <recommendedName>
        <fullName evidence="3">Endonuclease/exonuclease/phosphatase domain-containing protein</fullName>
    </recommendedName>
</protein>
<evidence type="ECO:0000313" key="1">
    <source>
        <dbReference type="EMBL" id="OMJ18074.1"/>
    </source>
</evidence>
<reference evidence="1 2" key="1">
    <citation type="submission" date="2017-01" db="EMBL/GenBank/DDBJ databases">
        <authorList>
            <person name="Mah S.A."/>
            <person name="Swanson W.J."/>
            <person name="Moy G.W."/>
            <person name="Vacquier V.D."/>
        </authorList>
    </citation>
    <scope>NUCLEOTIDE SEQUENCE [LARGE SCALE GENOMIC DNA]</scope>
    <source>
        <strain evidence="1 2">GSMNP</strain>
    </source>
</reference>
<dbReference type="EMBL" id="LSSN01001851">
    <property type="protein sequence ID" value="OMJ18074.1"/>
    <property type="molecule type" value="Genomic_DNA"/>
</dbReference>
<proteinExistence type="predicted"/>
<sequence length="155" mass="17723">MAGILSGCTKSGEKFQLLVTNAHIPSSGIRKKNTISELTSSFKKFNKKFNKHLLLGDLNMDTSALIRLTLKMGTGFRQAKVLNSKGSRYNKGRVERMIDHIYYAGLNSRPNWCTANRFLDLSDLMSIAAQWNLDSFEVPEKKNQNYRQKIFISWK</sequence>
<dbReference type="AlphaFoldDB" id="A0A1R1XTY0"/>
<dbReference type="InterPro" id="IPR036691">
    <property type="entry name" value="Endo/exonu/phosph_ase_sf"/>
</dbReference>